<reference evidence="4 5" key="1">
    <citation type="submission" date="2020-03" db="EMBL/GenBank/DDBJ databases">
        <title>Genomic Encyclopedia of Type Strains, Phase IV (KMG-IV): sequencing the most valuable type-strain genomes for metagenomic binning, comparative biology and taxonomic classification.</title>
        <authorList>
            <person name="Goeker M."/>
        </authorList>
    </citation>
    <scope>NUCLEOTIDE SEQUENCE [LARGE SCALE GENOMIC DNA]</scope>
    <source>
        <strain evidence="4 5">DSM 4733</strain>
    </source>
</reference>
<proteinExistence type="predicted"/>
<feature type="region of interest" description="Disordered" evidence="1">
    <location>
        <begin position="157"/>
        <end position="176"/>
    </location>
</feature>
<dbReference type="GO" id="GO:0003677">
    <property type="term" value="F:DNA binding"/>
    <property type="evidence" value="ECO:0007669"/>
    <property type="project" value="InterPro"/>
</dbReference>
<dbReference type="InterPro" id="IPR007492">
    <property type="entry name" value="LytTR_DNA-bd_dom"/>
</dbReference>
<keyword evidence="5" id="KW-1185">Reference proteome</keyword>
<feature type="transmembrane region" description="Helical" evidence="2">
    <location>
        <begin position="12"/>
        <end position="33"/>
    </location>
</feature>
<protein>
    <recommendedName>
        <fullName evidence="3">HTH LytTR-type domain-containing protein</fullName>
    </recommendedName>
</protein>
<evidence type="ECO:0000313" key="5">
    <source>
        <dbReference type="Proteomes" id="UP000564677"/>
    </source>
</evidence>
<feature type="domain" description="HTH LytTR-type" evidence="3">
    <location>
        <begin position="211"/>
        <end position="282"/>
    </location>
</feature>
<organism evidence="4 5">
    <name type="scientific">Sphingomonas leidyi</name>
    <dbReference type="NCBI Taxonomy" id="68569"/>
    <lineage>
        <taxon>Bacteria</taxon>
        <taxon>Pseudomonadati</taxon>
        <taxon>Pseudomonadota</taxon>
        <taxon>Alphaproteobacteria</taxon>
        <taxon>Sphingomonadales</taxon>
        <taxon>Sphingomonadaceae</taxon>
        <taxon>Sphingomonas</taxon>
    </lineage>
</organism>
<dbReference type="PROSITE" id="PS50930">
    <property type="entry name" value="HTH_LYTTR"/>
    <property type="match status" value="1"/>
</dbReference>
<dbReference type="SMART" id="SM00850">
    <property type="entry name" value="LytTR"/>
    <property type="match status" value="1"/>
</dbReference>
<accession>A0A7X5UWY7</accession>
<dbReference type="AlphaFoldDB" id="A0A7X5UWY7"/>
<evidence type="ECO:0000256" key="2">
    <source>
        <dbReference type="SAM" id="Phobius"/>
    </source>
</evidence>
<name>A0A7X5UWY7_9SPHN</name>
<dbReference type="Gene3D" id="2.40.50.1020">
    <property type="entry name" value="LytTr DNA-binding domain"/>
    <property type="match status" value="1"/>
</dbReference>
<keyword evidence="2" id="KW-0472">Membrane</keyword>
<keyword evidence="2" id="KW-0812">Transmembrane</keyword>
<sequence>MEVTARESIWNIRIPLSAATAFALFAFLLGYGIGGLEANTGSFAAEHPDEARLARLLVWGAMLTIAWASRKPMEEILQAPKRSPLLLGAFAFVPVMLTELAASRFAIAISPYQLCGPNGPPPVPVDNFLPRAIALGSTAWLSLMAWRRHLANRHDPDAADAPFAEQPPAPPAPASAEQWLSLPEAPFLRVRACDVAQIRSAGNYSEILAHGRVHLVRAPLSELAGRFAAFGFIRVHRQIVVNQHHVSQIYREASGRLAVQLSCGAIVPLGRSYRTALAAFAQ</sequence>
<dbReference type="Pfam" id="PF04397">
    <property type="entry name" value="LytTR"/>
    <property type="match status" value="1"/>
</dbReference>
<evidence type="ECO:0000259" key="3">
    <source>
        <dbReference type="PROSITE" id="PS50930"/>
    </source>
</evidence>
<evidence type="ECO:0000256" key="1">
    <source>
        <dbReference type="SAM" id="MobiDB-lite"/>
    </source>
</evidence>
<gene>
    <name evidence="4" type="ORF">FHR20_000688</name>
</gene>
<dbReference type="Proteomes" id="UP000564677">
    <property type="component" value="Unassembled WGS sequence"/>
</dbReference>
<evidence type="ECO:0000313" key="4">
    <source>
        <dbReference type="EMBL" id="NIJ63757.1"/>
    </source>
</evidence>
<keyword evidence="2" id="KW-1133">Transmembrane helix</keyword>
<comment type="caution">
    <text evidence="4">The sequence shown here is derived from an EMBL/GenBank/DDBJ whole genome shotgun (WGS) entry which is preliminary data.</text>
</comment>
<dbReference type="EMBL" id="JAASQV010000001">
    <property type="protein sequence ID" value="NIJ63757.1"/>
    <property type="molecule type" value="Genomic_DNA"/>
</dbReference>